<protein>
    <submittedName>
        <fullName evidence="2">Uncharacterized protein</fullName>
    </submittedName>
</protein>
<dbReference type="EMBL" id="MU826827">
    <property type="protein sequence ID" value="KAJ7374893.1"/>
    <property type="molecule type" value="Genomic_DNA"/>
</dbReference>
<reference evidence="2" key="1">
    <citation type="submission" date="2023-01" db="EMBL/GenBank/DDBJ databases">
        <title>Genome assembly of the deep-sea coral Lophelia pertusa.</title>
        <authorList>
            <person name="Herrera S."/>
            <person name="Cordes E."/>
        </authorList>
    </citation>
    <scope>NUCLEOTIDE SEQUENCE</scope>
    <source>
        <strain evidence="2">USNM1676648</strain>
        <tissue evidence="2">Polyp</tissue>
    </source>
</reference>
<feature type="region of interest" description="Disordered" evidence="1">
    <location>
        <begin position="1"/>
        <end position="115"/>
    </location>
</feature>
<gene>
    <name evidence="2" type="ORF">OS493_005247</name>
</gene>
<proteinExistence type="predicted"/>
<comment type="caution">
    <text evidence="2">The sequence shown here is derived from an EMBL/GenBank/DDBJ whole genome shotgun (WGS) entry which is preliminary data.</text>
</comment>
<dbReference type="Proteomes" id="UP001163046">
    <property type="component" value="Unassembled WGS sequence"/>
</dbReference>
<keyword evidence="3" id="KW-1185">Reference proteome</keyword>
<evidence type="ECO:0000313" key="2">
    <source>
        <dbReference type="EMBL" id="KAJ7374893.1"/>
    </source>
</evidence>
<evidence type="ECO:0000256" key="1">
    <source>
        <dbReference type="SAM" id="MobiDB-lite"/>
    </source>
</evidence>
<dbReference type="InterPro" id="IPR036465">
    <property type="entry name" value="vWFA_dom_sf"/>
</dbReference>
<sequence length="162" mass="17390">MVCKSTPAGAGEGMFEQKELGPPMQSRSCNEHDCDGEPESPTSEKEPEAPTKTEPEVPTEKATEPPTEKATEPPTEKATEPPTETEPELPTEKATEPPTTEVGTEPPPTGPPCKRALDLGIIIDKSKSISINHLKKLIQSLEGFAGKFEVSAEGNPCWDDLI</sequence>
<name>A0A9X0CUP2_9CNID</name>
<dbReference type="SUPFAM" id="SSF53300">
    <property type="entry name" value="vWA-like"/>
    <property type="match status" value="1"/>
</dbReference>
<organism evidence="2 3">
    <name type="scientific">Desmophyllum pertusum</name>
    <dbReference type="NCBI Taxonomy" id="174260"/>
    <lineage>
        <taxon>Eukaryota</taxon>
        <taxon>Metazoa</taxon>
        <taxon>Cnidaria</taxon>
        <taxon>Anthozoa</taxon>
        <taxon>Hexacorallia</taxon>
        <taxon>Scleractinia</taxon>
        <taxon>Caryophylliina</taxon>
        <taxon>Caryophylliidae</taxon>
        <taxon>Desmophyllum</taxon>
    </lineage>
</organism>
<feature type="compositionally biased region" description="Basic and acidic residues" evidence="1">
    <location>
        <begin position="42"/>
        <end position="79"/>
    </location>
</feature>
<dbReference type="AlphaFoldDB" id="A0A9X0CUP2"/>
<accession>A0A9X0CUP2</accession>
<evidence type="ECO:0000313" key="3">
    <source>
        <dbReference type="Proteomes" id="UP001163046"/>
    </source>
</evidence>